<dbReference type="PANTHER" id="PTHR33376">
    <property type="match status" value="1"/>
</dbReference>
<dbReference type="EMBL" id="CP030918">
    <property type="protein sequence ID" value="AXC50718.1"/>
    <property type="molecule type" value="Genomic_DNA"/>
</dbReference>
<dbReference type="GO" id="GO:0055085">
    <property type="term" value="P:transmembrane transport"/>
    <property type="evidence" value="ECO:0007669"/>
    <property type="project" value="InterPro"/>
</dbReference>
<reference evidence="6" key="1">
    <citation type="submission" date="2018-07" db="EMBL/GenBank/DDBJ databases">
        <title>Genome sequencing of Paracoccus sp. SC2-6.</title>
        <authorList>
            <person name="Heo J."/>
            <person name="Kim S.-J."/>
            <person name="Kwon S.-W."/>
        </authorList>
    </citation>
    <scope>NUCLEOTIDE SEQUENCE [LARGE SCALE GENOMIC DNA]</scope>
    <source>
        <strain evidence="6">SC2-6</strain>
    </source>
</reference>
<protein>
    <submittedName>
        <fullName evidence="5">C4-dicarboxylate ABC transporter</fullName>
    </submittedName>
</protein>
<proteinExistence type="predicted"/>
<evidence type="ECO:0000313" key="6">
    <source>
        <dbReference type="Proteomes" id="UP000252023"/>
    </source>
</evidence>
<evidence type="ECO:0000256" key="2">
    <source>
        <dbReference type="ARBA" id="ARBA00022729"/>
    </source>
</evidence>
<dbReference type="OrthoDB" id="7822595at2"/>
<dbReference type="NCBIfam" id="NF037995">
    <property type="entry name" value="TRAP_S1"/>
    <property type="match status" value="1"/>
</dbReference>
<dbReference type="Pfam" id="PF03480">
    <property type="entry name" value="DctP"/>
    <property type="match status" value="1"/>
</dbReference>
<dbReference type="InterPro" id="IPR038404">
    <property type="entry name" value="TRAP_DctP_sf"/>
</dbReference>
<dbReference type="PANTHER" id="PTHR33376:SF15">
    <property type="entry name" value="BLL6794 PROTEIN"/>
    <property type="match status" value="1"/>
</dbReference>
<feature type="signal peptide" evidence="4">
    <location>
        <begin position="1"/>
        <end position="27"/>
    </location>
</feature>
<sequence length="341" mass="36310">MHSSLTHRARLAAIALIAALTAIPAAAQEVTLKLHQFLPENSFVPAHILTPWADRIEAESGGRIKVERYPSMVLGGKPSDLIDQAIDGQVDVVWTLAGYTPGRFPRAEVVELPFMSRDAVPTSRALWRMAQGWDEFKPVHLLGIWVHGPGVIHSARPVTKLEDMRGLSLRAPSRAASMLLERLRAAPVGLPAPQIMEALSKGVIEGALLPWEVTSSIRVSEVVKNHTEFPDRAVYTAVLMLAMNDARYQALPPDLRAVIDAASGEAFSVAAAKAQQDADAPQREAAIAAGAVVTVLDPAEAARWVEAGEGVIADWSAAARGFDGAAAVAEARAAIDAAATE</sequence>
<dbReference type="InterPro" id="IPR018389">
    <property type="entry name" value="DctP_fam"/>
</dbReference>
<evidence type="ECO:0000256" key="4">
    <source>
        <dbReference type="SAM" id="SignalP"/>
    </source>
</evidence>
<dbReference type="CDD" id="cd13665">
    <property type="entry name" value="PBP2_TRAP_Dctp3_4"/>
    <property type="match status" value="1"/>
</dbReference>
<keyword evidence="2 4" id="KW-0732">Signal</keyword>
<dbReference type="Gene3D" id="3.40.190.170">
    <property type="entry name" value="Bacterial extracellular solute-binding protein, family 7"/>
    <property type="match status" value="1"/>
</dbReference>
<accession>A0A344PMW3</accession>
<dbReference type="AlphaFoldDB" id="A0A344PMW3"/>
<gene>
    <name evidence="5" type="ORF">DRW48_14440</name>
</gene>
<feature type="chain" id="PRO_5016790293" evidence="4">
    <location>
        <begin position="28"/>
        <end position="341"/>
    </location>
</feature>
<dbReference type="KEGG" id="pars:DRW48_14440"/>
<dbReference type="Proteomes" id="UP000252023">
    <property type="component" value="Chromosome"/>
</dbReference>
<evidence type="ECO:0000256" key="3">
    <source>
        <dbReference type="ARBA" id="ARBA00022764"/>
    </source>
</evidence>
<organism evidence="5 6">
    <name type="scientific">Paracoccus suum</name>
    <dbReference type="NCBI Taxonomy" id="2259340"/>
    <lineage>
        <taxon>Bacteria</taxon>
        <taxon>Pseudomonadati</taxon>
        <taxon>Pseudomonadota</taxon>
        <taxon>Alphaproteobacteria</taxon>
        <taxon>Rhodobacterales</taxon>
        <taxon>Paracoccaceae</taxon>
        <taxon>Paracoccus</taxon>
    </lineage>
</organism>
<dbReference type="RefSeq" id="WP_114077035.1">
    <property type="nucleotide sequence ID" value="NZ_CP030918.1"/>
</dbReference>
<name>A0A344PMW3_9RHOB</name>
<dbReference type="GO" id="GO:0042597">
    <property type="term" value="C:periplasmic space"/>
    <property type="evidence" value="ECO:0007669"/>
    <property type="project" value="UniProtKB-SubCell"/>
</dbReference>
<keyword evidence="3" id="KW-0574">Periplasm</keyword>
<evidence type="ECO:0000313" key="5">
    <source>
        <dbReference type="EMBL" id="AXC50718.1"/>
    </source>
</evidence>
<comment type="subcellular location">
    <subcellularLocation>
        <location evidence="1">Periplasm</location>
    </subcellularLocation>
</comment>
<evidence type="ECO:0000256" key="1">
    <source>
        <dbReference type="ARBA" id="ARBA00004418"/>
    </source>
</evidence>
<keyword evidence="6" id="KW-1185">Reference proteome</keyword>